<evidence type="ECO:0000313" key="3">
    <source>
        <dbReference type="Proteomes" id="UP000494165"/>
    </source>
</evidence>
<dbReference type="SUPFAM" id="SSF52833">
    <property type="entry name" value="Thioredoxin-like"/>
    <property type="match status" value="1"/>
</dbReference>
<dbReference type="Gene3D" id="3.40.30.10">
    <property type="entry name" value="Glutaredoxin"/>
    <property type="match status" value="1"/>
</dbReference>
<dbReference type="EMBL" id="CADEPI010000048">
    <property type="protein sequence ID" value="CAB3369875.1"/>
    <property type="molecule type" value="Genomic_DNA"/>
</dbReference>
<gene>
    <name evidence="2" type="ORF">CLODIP_2_CD14099</name>
</gene>
<evidence type="ECO:0000259" key="1">
    <source>
        <dbReference type="PROSITE" id="PS50404"/>
    </source>
</evidence>
<keyword evidence="3" id="KW-1185">Reference proteome</keyword>
<dbReference type="OrthoDB" id="4951845at2759"/>
<evidence type="ECO:0000313" key="2">
    <source>
        <dbReference type="EMBL" id="CAB3369875.1"/>
    </source>
</evidence>
<dbReference type="PANTHER" id="PTHR43969">
    <property type="entry name" value="GLUTATHIONE S TRANSFERASE D10, ISOFORM A-RELATED"/>
    <property type="match status" value="1"/>
</dbReference>
<feature type="domain" description="GST N-terminal" evidence="1">
    <location>
        <begin position="1"/>
        <end position="82"/>
    </location>
</feature>
<dbReference type="GO" id="GO:0006749">
    <property type="term" value="P:glutathione metabolic process"/>
    <property type="evidence" value="ECO:0007669"/>
    <property type="project" value="TreeGrafter"/>
</dbReference>
<dbReference type="GO" id="GO:0004364">
    <property type="term" value="F:glutathione transferase activity"/>
    <property type="evidence" value="ECO:0007669"/>
    <property type="project" value="TreeGrafter"/>
</dbReference>
<dbReference type="SFLD" id="SFLDG00358">
    <property type="entry name" value="Main_(cytGST)"/>
    <property type="match status" value="1"/>
</dbReference>
<dbReference type="InterPro" id="IPR004045">
    <property type="entry name" value="Glutathione_S-Trfase_N"/>
</dbReference>
<dbReference type="SFLD" id="SFLDS00019">
    <property type="entry name" value="Glutathione_Transferase_(cytos"/>
    <property type="match status" value="1"/>
</dbReference>
<dbReference type="AlphaFoldDB" id="A0A8S1CPX5"/>
<proteinExistence type="predicted"/>
<dbReference type="PROSITE" id="PS51354">
    <property type="entry name" value="GLUTAREDOXIN_2"/>
    <property type="match status" value="1"/>
</dbReference>
<dbReference type="PROSITE" id="PS50404">
    <property type="entry name" value="GST_NTER"/>
    <property type="match status" value="1"/>
</dbReference>
<comment type="caution">
    <text evidence="2">The sequence shown here is derived from an EMBL/GenBank/DDBJ whole genome shotgun (WGS) entry which is preliminary data.</text>
</comment>
<dbReference type="InterPro" id="IPR036249">
    <property type="entry name" value="Thioredoxin-like_sf"/>
</dbReference>
<protein>
    <recommendedName>
        <fullName evidence="1">GST N-terminal domain-containing protein</fullName>
    </recommendedName>
</protein>
<dbReference type="PANTHER" id="PTHR43969:SF7">
    <property type="entry name" value="GST-CONTAINING FLYWCH ZINC-FINGER PROTEIN"/>
    <property type="match status" value="1"/>
</dbReference>
<name>A0A8S1CPX5_9INSE</name>
<dbReference type="FunFam" id="3.40.30.10:FF:000295">
    <property type="entry name" value="Glutathione S-transferase unclassified 1"/>
    <property type="match status" value="1"/>
</dbReference>
<dbReference type="InterPro" id="IPR040079">
    <property type="entry name" value="Glutathione_S-Trfase"/>
</dbReference>
<dbReference type="Gene3D" id="1.20.1050.10">
    <property type="match status" value="1"/>
</dbReference>
<dbReference type="Proteomes" id="UP000494165">
    <property type="component" value="Unassembled WGS sequence"/>
</dbReference>
<accession>A0A8S1CPX5</accession>
<organism evidence="2 3">
    <name type="scientific">Cloeon dipterum</name>
    <dbReference type="NCBI Taxonomy" id="197152"/>
    <lineage>
        <taxon>Eukaryota</taxon>
        <taxon>Metazoa</taxon>
        <taxon>Ecdysozoa</taxon>
        <taxon>Arthropoda</taxon>
        <taxon>Hexapoda</taxon>
        <taxon>Insecta</taxon>
        <taxon>Pterygota</taxon>
        <taxon>Palaeoptera</taxon>
        <taxon>Ephemeroptera</taxon>
        <taxon>Pisciforma</taxon>
        <taxon>Baetidae</taxon>
        <taxon>Cloeon</taxon>
    </lineage>
</organism>
<sequence length="156" mass="17905">MPVKLYSVSDSPPSMAVKMTLVALNVPHEVINIDFMKGEHRTDEYAQKNPQKEVPVLEDDGFFLSESVAMMQYICDKYAPDNQLYPKDPQKRALVNHRLVFNISTLYKFLIEYTFGPVFVGYPRTEEHKKKAENALSVFETYQKRLGTKYAAGGLF</sequence>
<dbReference type="SUPFAM" id="SSF47616">
    <property type="entry name" value="GST C-terminal domain-like"/>
    <property type="match status" value="1"/>
</dbReference>
<dbReference type="Pfam" id="PF02798">
    <property type="entry name" value="GST_N"/>
    <property type="match status" value="1"/>
</dbReference>
<dbReference type="InterPro" id="IPR036282">
    <property type="entry name" value="Glutathione-S-Trfase_C_sf"/>
</dbReference>
<reference evidence="2 3" key="1">
    <citation type="submission" date="2020-04" db="EMBL/GenBank/DDBJ databases">
        <authorList>
            <person name="Alioto T."/>
            <person name="Alioto T."/>
            <person name="Gomez Garrido J."/>
        </authorList>
    </citation>
    <scope>NUCLEOTIDE SEQUENCE [LARGE SCALE GENOMIC DNA]</scope>
</reference>